<evidence type="ECO:0000313" key="3">
    <source>
        <dbReference type="Proteomes" id="UP000032552"/>
    </source>
</evidence>
<dbReference type="AlphaFoldDB" id="A0A0C9Q6G0"/>
<sequence>MHNWLKQRAPWQIGLYVIGIWSLIAIVWVLLLVLLTPPNGSTGGLLMPEVDHLANGSVTVQWLSYAWLISMLSGYLTGRQYRKQKLTPALPKTLIPLTTFWVIILLLAQWYPLSWLTKPHSLDGFLLLAMLSFVVIMPVGIGAAYAGLFVNGSRYLTVIFLVLLLMTMHTNQLIVNGNSQFGMVMLNATPMRVQAWMLLIGGLILSTFFALLSTKLDIVKKSF</sequence>
<feature type="transmembrane region" description="Helical" evidence="1">
    <location>
        <begin position="195"/>
        <end position="214"/>
    </location>
</feature>
<feature type="transmembrane region" description="Helical" evidence="1">
    <location>
        <begin position="125"/>
        <end position="148"/>
    </location>
</feature>
<evidence type="ECO:0000313" key="2">
    <source>
        <dbReference type="EMBL" id="GAN35457.1"/>
    </source>
</evidence>
<organism evidence="2 3">
    <name type="scientific">Lacticaseibacillus paracasei NRIC 0644</name>
    <dbReference type="NCBI Taxonomy" id="1435038"/>
    <lineage>
        <taxon>Bacteria</taxon>
        <taxon>Bacillati</taxon>
        <taxon>Bacillota</taxon>
        <taxon>Bacilli</taxon>
        <taxon>Lactobacillales</taxon>
        <taxon>Lactobacillaceae</taxon>
        <taxon>Lacticaseibacillus</taxon>
    </lineage>
</organism>
<reference evidence="3" key="1">
    <citation type="submission" date="2014-05" db="EMBL/GenBank/DDBJ databases">
        <title>Whole genome sequencing of Lactobacillus casei NRIC0644.</title>
        <authorList>
            <person name="Atarashi H."/>
            <person name="Yoshida Y."/>
            <person name="Fujimura S."/>
            <person name="Tanaka N."/>
            <person name="Shiwa Y."/>
            <person name="Yoshikawa H."/>
            <person name="Okada S."/>
            <person name="Nakagawa J."/>
        </authorList>
    </citation>
    <scope>NUCLEOTIDE SEQUENCE [LARGE SCALE GENOMIC DNA]</scope>
    <source>
        <strain evidence="3">NRIC0644</strain>
    </source>
</reference>
<dbReference type="RefSeq" id="WP_045624733.1">
    <property type="nucleotide sequence ID" value="NZ_BAYM01000007.1"/>
</dbReference>
<feature type="transmembrane region" description="Helical" evidence="1">
    <location>
        <begin position="155"/>
        <end position="175"/>
    </location>
</feature>
<dbReference type="EMBL" id="BAYM01000007">
    <property type="protein sequence ID" value="GAN35457.1"/>
    <property type="molecule type" value="Genomic_DNA"/>
</dbReference>
<keyword evidence="1" id="KW-0472">Membrane</keyword>
<feature type="transmembrane region" description="Helical" evidence="1">
    <location>
        <begin position="12"/>
        <end position="36"/>
    </location>
</feature>
<evidence type="ECO:0000256" key="1">
    <source>
        <dbReference type="SAM" id="Phobius"/>
    </source>
</evidence>
<accession>A0A0C9Q6G0</accession>
<feature type="transmembrane region" description="Helical" evidence="1">
    <location>
        <begin position="56"/>
        <end position="77"/>
    </location>
</feature>
<keyword evidence="1" id="KW-0812">Transmembrane</keyword>
<protein>
    <submittedName>
        <fullName evidence="2">Uncharacterized protein</fullName>
    </submittedName>
</protein>
<feature type="transmembrane region" description="Helical" evidence="1">
    <location>
        <begin position="89"/>
        <end position="113"/>
    </location>
</feature>
<dbReference type="Proteomes" id="UP000032552">
    <property type="component" value="Unassembled WGS sequence"/>
</dbReference>
<comment type="caution">
    <text evidence="2">The sequence shown here is derived from an EMBL/GenBank/DDBJ whole genome shotgun (WGS) entry which is preliminary data.</text>
</comment>
<keyword evidence="1" id="KW-1133">Transmembrane helix</keyword>
<name>A0A0C9Q6G0_LACPA</name>
<gene>
    <name evidence="2" type="ORF">LC0644_0046</name>
</gene>
<proteinExistence type="predicted"/>